<dbReference type="InterPro" id="IPR004843">
    <property type="entry name" value="Calcineurin-like_PHP"/>
</dbReference>
<dbReference type="Pfam" id="PF00149">
    <property type="entry name" value="Metallophos"/>
    <property type="match status" value="1"/>
</dbReference>
<sequence length="252" mass="28336">MKIWLLSDLHLEYADLQQPLAIPDADVCVIAGDLCRAPANGVHWLAKHIAHAMPCVYVAGNHEFYKGSIKESLEDGRSAAAGFPNVHFLENDIVVIGGVRFIGATLWTDYRIEGHPEVAMFHARERMNDHRQIARQRTPWQRFVPEAAYRMHQQSRLFIDSALKADPIKTVVVTHHLPHAGSISSRFQGDFLNAAYASDLSDVIEAGRPALWVHGHTHDSCDYRVGDTRIVCNPRGYDVENIKFDPLLTVRV</sequence>
<name>A0A942IBD2_9HYPH</name>
<keyword evidence="3" id="KW-1185">Reference proteome</keyword>
<dbReference type="InterPro" id="IPR029052">
    <property type="entry name" value="Metallo-depent_PP-like"/>
</dbReference>
<dbReference type="PANTHER" id="PTHR37844:SF2">
    <property type="entry name" value="SER_THR PROTEIN PHOSPHATASE SUPERFAMILY (AFU_ORTHOLOGUE AFUA_1G14840)"/>
    <property type="match status" value="1"/>
</dbReference>
<dbReference type="EMBL" id="JAGWCR010000021">
    <property type="protein sequence ID" value="MBS3652190.1"/>
    <property type="molecule type" value="Genomic_DNA"/>
</dbReference>
<dbReference type="SUPFAM" id="SSF56300">
    <property type="entry name" value="Metallo-dependent phosphatases"/>
    <property type="match status" value="1"/>
</dbReference>
<dbReference type="Proteomes" id="UP000680348">
    <property type="component" value="Unassembled WGS sequence"/>
</dbReference>
<dbReference type="AlphaFoldDB" id="A0A942IBD2"/>
<gene>
    <name evidence="2" type="ORF">KEU06_26700</name>
</gene>
<protein>
    <submittedName>
        <fullName evidence="2">Metallophosphoesterase</fullName>
    </submittedName>
</protein>
<reference evidence="2" key="1">
    <citation type="submission" date="2021-04" db="EMBL/GenBank/DDBJ databases">
        <title>Pseudaminobacter soli sp. nov., isolated from paddy soil contaminated by heavy metals.</title>
        <authorList>
            <person name="Zhang K."/>
        </authorList>
    </citation>
    <scope>NUCLEOTIDE SEQUENCE</scope>
    <source>
        <strain evidence="2">19-2017</strain>
    </source>
</reference>
<dbReference type="PANTHER" id="PTHR37844">
    <property type="entry name" value="SER/THR PROTEIN PHOSPHATASE SUPERFAMILY (AFU_ORTHOLOGUE AFUA_1G14840)"/>
    <property type="match status" value="1"/>
</dbReference>
<comment type="caution">
    <text evidence="2">The sequence shown here is derived from an EMBL/GenBank/DDBJ whole genome shotgun (WGS) entry which is preliminary data.</text>
</comment>
<organism evidence="2 3">
    <name type="scientific">Pseudaminobacter soli</name>
    <name type="common">ex Zhang et al. 2022</name>
    <dbReference type="NCBI Taxonomy" id="2831468"/>
    <lineage>
        <taxon>Bacteria</taxon>
        <taxon>Pseudomonadati</taxon>
        <taxon>Pseudomonadota</taxon>
        <taxon>Alphaproteobacteria</taxon>
        <taxon>Hyphomicrobiales</taxon>
        <taxon>Phyllobacteriaceae</taxon>
        <taxon>Pseudaminobacter</taxon>
    </lineage>
</organism>
<dbReference type="RefSeq" id="WP_188257747.1">
    <property type="nucleotide sequence ID" value="NZ_JABVCF010000021.1"/>
</dbReference>
<dbReference type="Gene3D" id="3.60.21.10">
    <property type="match status" value="1"/>
</dbReference>
<proteinExistence type="predicted"/>
<evidence type="ECO:0000259" key="1">
    <source>
        <dbReference type="Pfam" id="PF00149"/>
    </source>
</evidence>
<dbReference type="GO" id="GO:0016787">
    <property type="term" value="F:hydrolase activity"/>
    <property type="evidence" value="ECO:0007669"/>
    <property type="project" value="InterPro"/>
</dbReference>
<evidence type="ECO:0000313" key="3">
    <source>
        <dbReference type="Proteomes" id="UP000680348"/>
    </source>
</evidence>
<accession>A0A942IBD2</accession>
<evidence type="ECO:0000313" key="2">
    <source>
        <dbReference type="EMBL" id="MBS3652190.1"/>
    </source>
</evidence>
<feature type="domain" description="Calcineurin-like phosphoesterase" evidence="1">
    <location>
        <begin position="1"/>
        <end position="219"/>
    </location>
</feature>